<dbReference type="Proteomes" id="UP000887575">
    <property type="component" value="Unassembled WGS sequence"/>
</dbReference>
<evidence type="ECO:0000256" key="6">
    <source>
        <dbReference type="ARBA" id="ARBA00023121"/>
    </source>
</evidence>
<keyword evidence="6" id="KW-0446">Lipid-binding</keyword>
<dbReference type="InterPro" id="IPR008632">
    <property type="entry name" value="Gp-FAR-1"/>
</dbReference>
<evidence type="ECO:0000256" key="5">
    <source>
        <dbReference type="ARBA" id="ARBA00023054"/>
    </source>
</evidence>
<evidence type="ECO:0000256" key="2">
    <source>
        <dbReference type="ARBA" id="ARBA00006648"/>
    </source>
</evidence>
<comment type="similarity">
    <text evidence="2">Belongs to the fatty-acid and retinol-binding protein (FARBP) family.</text>
</comment>
<keyword evidence="3" id="KW-0964">Secreted</keyword>
<accession>A0AAF3FKA9</accession>
<sequence length="167" mass="19558">MLILSLSAEVVNSVEKRLALMKKLFPESPEVDAFQLLSISNQKRAQTVNKADTFDQWLEKIHIDDRKLYEKIVEVKKKFEEAHDGLGPKEKDFMNKTFSTMWTQLVNDAQRNENNVEIDEEGLFGKEKGRELLRQYKSLPERSRRAMKKKFPILSIILFISARDQKN</sequence>
<proteinExistence type="inferred from homology"/>
<dbReference type="AlphaFoldDB" id="A0AAF3FKA9"/>
<keyword evidence="7" id="KW-1185">Reference proteome</keyword>
<dbReference type="Pfam" id="PF05823">
    <property type="entry name" value="Gp-FAR-1"/>
    <property type="match status" value="1"/>
</dbReference>
<evidence type="ECO:0000313" key="7">
    <source>
        <dbReference type="Proteomes" id="UP000887575"/>
    </source>
</evidence>
<evidence type="ECO:0000256" key="4">
    <source>
        <dbReference type="ARBA" id="ARBA00022729"/>
    </source>
</evidence>
<evidence type="ECO:0000256" key="3">
    <source>
        <dbReference type="ARBA" id="ARBA00022525"/>
    </source>
</evidence>
<dbReference type="WBParaSite" id="MBELARI_LOCUS7559">
    <property type="protein sequence ID" value="MBELARI_LOCUS7559"/>
    <property type="gene ID" value="MBELARI_LOCUS7559"/>
</dbReference>
<comment type="subcellular location">
    <subcellularLocation>
        <location evidence="1">Secreted</location>
    </subcellularLocation>
</comment>
<keyword evidence="4" id="KW-0732">Signal</keyword>
<protein>
    <submittedName>
        <fullName evidence="8">Uncharacterized protein</fullName>
    </submittedName>
</protein>
<dbReference type="GO" id="GO:0005576">
    <property type="term" value="C:extracellular region"/>
    <property type="evidence" value="ECO:0007669"/>
    <property type="project" value="UniProtKB-SubCell"/>
</dbReference>
<keyword evidence="5" id="KW-0175">Coiled coil</keyword>
<evidence type="ECO:0000313" key="8">
    <source>
        <dbReference type="WBParaSite" id="MBELARI_LOCUS7559"/>
    </source>
</evidence>
<organism evidence="7 8">
    <name type="scientific">Mesorhabditis belari</name>
    <dbReference type="NCBI Taxonomy" id="2138241"/>
    <lineage>
        <taxon>Eukaryota</taxon>
        <taxon>Metazoa</taxon>
        <taxon>Ecdysozoa</taxon>
        <taxon>Nematoda</taxon>
        <taxon>Chromadorea</taxon>
        <taxon>Rhabditida</taxon>
        <taxon>Rhabditina</taxon>
        <taxon>Rhabditomorpha</taxon>
        <taxon>Rhabditoidea</taxon>
        <taxon>Rhabditidae</taxon>
        <taxon>Mesorhabditinae</taxon>
        <taxon>Mesorhabditis</taxon>
    </lineage>
</organism>
<reference evidence="8" key="1">
    <citation type="submission" date="2024-02" db="UniProtKB">
        <authorList>
            <consortium name="WormBaseParasite"/>
        </authorList>
    </citation>
    <scope>IDENTIFICATION</scope>
</reference>
<dbReference type="GO" id="GO:0008289">
    <property type="term" value="F:lipid binding"/>
    <property type="evidence" value="ECO:0007669"/>
    <property type="project" value="UniProtKB-KW"/>
</dbReference>
<dbReference type="Gene3D" id="1.20.120.1100">
    <property type="match status" value="1"/>
</dbReference>
<evidence type="ECO:0000256" key="1">
    <source>
        <dbReference type="ARBA" id="ARBA00004613"/>
    </source>
</evidence>
<name>A0AAF3FKA9_9BILA</name>